<organism evidence="1 2">
    <name type="scientific">Fomitopsis schrenkii</name>
    <name type="common">Brown rot fungus</name>
    <dbReference type="NCBI Taxonomy" id="2126942"/>
    <lineage>
        <taxon>Eukaryota</taxon>
        <taxon>Fungi</taxon>
        <taxon>Dikarya</taxon>
        <taxon>Basidiomycota</taxon>
        <taxon>Agaricomycotina</taxon>
        <taxon>Agaricomycetes</taxon>
        <taxon>Polyporales</taxon>
        <taxon>Fomitopsis</taxon>
    </lineage>
</organism>
<accession>S8DX53</accession>
<name>S8DX53_FOMSC</name>
<dbReference type="HOGENOM" id="CLU_2291752_0_0_1"/>
<reference evidence="1 2" key="1">
    <citation type="journal article" date="2012" name="Science">
        <title>The Paleozoic origin of enzymatic lignin decomposition reconstructed from 31 fungal genomes.</title>
        <authorList>
            <person name="Floudas D."/>
            <person name="Binder M."/>
            <person name="Riley R."/>
            <person name="Barry K."/>
            <person name="Blanchette R.A."/>
            <person name="Henrissat B."/>
            <person name="Martinez A.T."/>
            <person name="Otillar R."/>
            <person name="Spatafora J.W."/>
            <person name="Yadav J.S."/>
            <person name="Aerts A."/>
            <person name="Benoit I."/>
            <person name="Boyd A."/>
            <person name="Carlson A."/>
            <person name="Copeland A."/>
            <person name="Coutinho P.M."/>
            <person name="de Vries R.P."/>
            <person name="Ferreira P."/>
            <person name="Findley K."/>
            <person name="Foster B."/>
            <person name="Gaskell J."/>
            <person name="Glotzer D."/>
            <person name="Gorecki P."/>
            <person name="Heitman J."/>
            <person name="Hesse C."/>
            <person name="Hori C."/>
            <person name="Igarashi K."/>
            <person name="Jurgens J.A."/>
            <person name="Kallen N."/>
            <person name="Kersten P."/>
            <person name="Kohler A."/>
            <person name="Kuees U."/>
            <person name="Kumar T.K.A."/>
            <person name="Kuo A."/>
            <person name="LaButti K."/>
            <person name="Larrondo L.F."/>
            <person name="Lindquist E."/>
            <person name="Ling A."/>
            <person name="Lombard V."/>
            <person name="Lucas S."/>
            <person name="Lundell T."/>
            <person name="Martin R."/>
            <person name="McLaughlin D.J."/>
            <person name="Morgenstern I."/>
            <person name="Morin E."/>
            <person name="Murat C."/>
            <person name="Nagy L.G."/>
            <person name="Nolan M."/>
            <person name="Ohm R.A."/>
            <person name="Patyshakuliyeva A."/>
            <person name="Rokas A."/>
            <person name="Ruiz-Duenas F.J."/>
            <person name="Sabat G."/>
            <person name="Salamov A."/>
            <person name="Samejima M."/>
            <person name="Schmutz J."/>
            <person name="Slot J.C."/>
            <person name="St John F."/>
            <person name="Stenlid J."/>
            <person name="Sun H."/>
            <person name="Sun S."/>
            <person name="Syed K."/>
            <person name="Tsang A."/>
            <person name="Wiebenga A."/>
            <person name="Young D."/>
            <person name="Pisabarro A."/>
            <person name="Eastwood D.C."/>
            <person name="Martin F."/>
            <person name="Cullen D."/>
            <person name="Grigoriev I.V."/>
            <person name="Hibbett D.S."/>
        </authorList>
    </citation>
    <scope>NUCLEOTIDE SEQUENCE</scope>
    <source>
        <strain evidence="2">FP-58527</strain>
    </source>
</reference>
<evidence type="ECO:0000313" key="1">
    <source>
        <dbReference type="EMBL" id="EPS97676.1"/>
    </source>
</evidence>
<dbReference type="InParanoid" id="S8DX53"/>
<sequence>MAFSTREQYLENFRAPCAIEKETLPMDFIVVNMEDEAKTKEEELEESMADNEGNAQRSLYLCHAMLHGYRDPEDSLLRDLRHGPESFSCGSLYTHDVLAGP</sequence>
<dbReference type="Proteomes" id="UP000015241">
    <property type="component" value="Unassembled WGS sequence"/>
</dbReference>
<protein>
    <submittedName>
        <fullName evidence="1">Uncharacterized protein</fullName>
    </submittedName>
</protein>
<proteinExistence type="predicted"/>
<dbReference type="AlphaFoldDB" id="S8DX53"/>
<dbReference type="EMBL" id="KE504174">
    <property type="protein sequence ID" value="EPS97676.1"/>
    <property type="molecule type" value="Genomic_DNA"/>
</dbReference>
<evidence type="ECO:0000313" key="2">
    <source>
        <dbReference type="Proteomes" id="UP000015241"/>
    </source>
</evidence>
<gene>
    <name evidence="1" type="ORF">FOMPIDRAFT_87201</name>
</gene>
<keyword evidence="2" id="KW-1185">Reference proteome</keyword>